<proteinExistence type="inferred from homology"/>
<evidence type="ECO:0000259" key="10">
    <source>
        <dbReference type="SMART" id="SM00478"/>
    </source>
</evidence>
<dbReference type="Pfam" id="PF00730">
    <property type="entry name" value="HhH-GPD"/>
    <property type="match status" value="1"/>
</dbReference>
<sequence>MQFSQIIFVRFDTQYDAFMSPHLISEFRQRFASSGMTPDLVRDFQDEVMEFYEAKGRHEMEWRLHFDPYRIVVSEVMLQQTQVPRVETMYPKFIERFPNFAALAAAPQAELLAAWQGMGYNSRALRLQKLARQVTDEYGGVLPEDPELLEKLPGIGPATSCSIAAFAFNRPVVFIETNIRRVFIHYFFADDAVVDDRDILPLATACLLMNRSREWYWALMDLGTALKSSVPNPNRRSRQYVKQSAFEGSDRQVRGAVLRMLLAGDGKNIEEIACAVGKSGERVEKILDEMCGEGFFVREENGEYRMRR</sequence>
<keyword evidence="12" id="KW-1185">Reference proteome</keyword>
<comment type="cofactor">
    <cofactor evidence="1">
        <name>[4Fe-4S] cluster</name>
        <dbReference type="ChEBI" id="CHEBI:49883"/>
    </cofactor>
</comment>
<comment type="caution">
    <text evidence="11">The sequence shown here is derived from an EMBL/GenBank/DDBJ whole genome shotgun (WGS) entry which is preliminary data.</text>
</comment>
<dbReference type="EMBL" id="JAWDKB010000003">
    <property type="protein sequence ID" value="MDV0443538.1"/>
    <property type="molecule type" value="Genomic_DNA"/>
</dbReference>
<keyword evidence="11" id="KW-0255">Endonuclease</keyword>
<dbReference type="PANTHER" id="PTHR42944:SF1">
    <property type="entry name" value="ADENINE DNA GLYCOSYLASE"/>
    <property type="match status" value="1"/>
</dbReference>
<dbReference type="InterPro" id="IPR011257">
    <property type="entry name" value="DNA_glycosylase"/>
</dbReference>
<keyword evidence="6" id="KW-0408">Iron</keyword>
<dbReference type="EC" id="4.2.99.18" evidence="11"/>
<dbReference type="GO" id="GO:0035485">
    <property type="term" value="F:adenine/guanine mispair binding"/>
    <property type="evidence" value="ECO:0007669"/>
    <property type="project" value="TreeGrafter"/>
</dbReference>
<dbReference type="GO" id="GO:0000701">
    <property type="term" value="F:purine-specific mismatch base pair DNA N-glycosylase activity"/>
    <property type="evidence" value="ECO:0007669"/>
    <property type="project" value="TreeGrafter"/>
</dbReference>
<accession>A0AAE4SC88</accession>
<keyword evidence="4" id="KW-0227">DNA damage</keyword>
<comment type="similarity">
    <text evidence="2">Belongs to the Nth/MutY family.</text>
</comment>
<dbReference type="Gene3D" id="1.10.1670.10">
    <property type="entry name" value="Helix-hairpin-Helix base-excision DNA repair enzymes (C-terminal)"/>
    <property type="match status" value="1"/>
</dbReference>
<dbReference type="SUPFAM" id="SSF48150">
    <property type="entry name" value="DNA-glycosylase"/>
    <property type="match status" value="1"/>
</dbReference>
<keyword evidence="9" id="KW-0326">Glycosidase</keyword>
<dbReference type="GO" id="GO:0006298">
    <property type="term" value="P:mismatch repair"/>
    <property type="evidence" value="ECO:0007669"/>
    <property type="project" value="TreeGrafter"/>
</dbReference>
<keyword evidence="3" id="KW-0479">Metal-binding</keyword>
<evidence type="ECO:0000256" key="4">
    <source>
        <dbReference type="ARBA" id="ARBA00022763"/>
    </source>
</evidence>
<dbReference type="InterPro" id="IPR023170">
    <property type="entry name" value="HhH_base_excis_C"/>
</dbReference>
<dbReference type="PANTHER" id="PTHR42944">
    <property type="entry name" value="ADENINE DNA GLYCOSYLASE"/>
    <property type="match status" value="1"/>
</dbReference>
<dbReference type="GO" id="GO:0051536">
    <property type="term" value="F:iron-sulfur cluster binding"/>
    <property type="evidence" value="ECO:0007669"/>
    <property type="project" value="UniProtKB-KW"/>
</dbReference>
<dbReference type="GO" id="GO:0006284">
    <property type="term" value="P:base-excision repair"/>
    <property type="evidence" value="ECO:0007669"/>
    <property type="project" value="InterPro"/>
</dbReference>
<dbReference type="GO" id="GO:0140078">
    <property type="term" value="F:class I DNA-(apurinic or apyrimidinic site) endonuclease activity"/>
    <property type="evidence" value="ECO:0007669"/>
    <property type="project" value="UniProtKB-EC"/>
</dbReference>
<feature type="domain" description="HhH-GPD" evidence="10">
    <location>
        <begin position="77"/>
        <end position="225"/>
    </location>
</feature>
<keyword evidence="5" id="KW-0378">Hydrolase</keyword>
<dbReference type="GO" id="GO:0034039">
    <property type="term" value="F:8-oxo-7,8-dihydroguanine DNA N-glycosylase activity"/>
    <property type="evidence" value="ECO:0007669"/>
    <property type="project" value="TreeGrafter"/>
</dbReference>
<dbReference type="Proteomes" id="UP001283212">
    <property type="component" value="Unassembled WGS sequence"/>
</dbReference>
<evidence type="ECO:0000256" key="2">
    <source>
        <dbReference type="ARBA" id="ARBA00008343"/>
    </source>
</evidence>
<evidence type="ECO:0000256" key="6">
    <source>
        <dbReference type="ARBA" id="ARBA00023004"/>
    </source>
</evidence>
<evidence type="ECO:0000256" key="3">
    <source>
        <dbReference type="ARBA" id="ARBA00022723"/>
    </source>
</evidence>
<keyword evidence="11" id="KW-0540">Nuclease</keyword>
<dbReference type="GO" id="GO:0046872">
    <property type="term" value="F:metal ion binding"/>
    <property type="evidence" value="ECO:0007669"/>
    <property type="project" value="UniProtKB-KW"/>
</dbReference>
<dbReference type="GO" id="GO:0032357">
    <property type="term" value="F:oxidized purine DNA binding"/>
    <property type="evidence" value="ECO:0007669"/>
    <property type="project" value="TreeGrafter"/>
</dbReference>
<dbReference type="SMART" id="SM00478">
    <property type="entry name" value="ENDO3c"/>
    <property type="match status" value="1"/>
</dbReference>
<organism evidence="11 12">
    <name type="scientific">Methanorbis rubei</name>
    <dbReference type="NCBI Taxonomy" id="3028300"/>
    <lineage>
        <taxon>Archaea</taxon>
        <taxon>Methanobacteriati</taxon>
        <taxon>Methanobacteriota</taxon>
        <taxon>Stenosarchaea group</taxon>
        <taxon>Methanomicrobia</taxon>
        <taxon>Methanomicrobiales</taxon>
        <taxon>Methanocorpusculaceae</taxon>
        <taxon>Methanorbis</taxon>
    </lineage>
</organism>
<evidence type="ECO:0000256" key="7">
    <source>
        <dbReference type="ARBA" id="ARBA00023014"/>
    </source>
</evidence>
<evidence type="ECO:0000256" key="9">
    <source>
        <dbReference type="ARBA" id="ARBA00023295"/>
    </source>
</evidence>
<evidence type="ECO:0000313" key="11">
    <source>
        <dbReference type="EMBL" id="MDV0443538.1"/>
    </source>
</evidence>
<dbReference type="AlphaFoldDB" id="A0AAE4SC88"/>
<reference evidence="11 12" key="1">
    <citation type="submission" date="2023-06" db="EMBL/GenBank/DDBJ databases">
        <title>Genome sequence of Methancorpusculaceae sp. Cs1.</title>
        <authorList>
            <person name="Protasov E."/>
            <person name="Platt K."/>
            <person name="Poehlein A."/>
            <person name="Daniel R."/>
            <person name="Brune A."/>
        </authorList>
    </citation>
    <scope>NUCLEOTIDE SEQUENCE [LARGE SCALE GENOMIC DNA]</scope>
    <source>
        <strain evidence="11 12">Cs1</strain>
    </source>
</reference>
<dbReference type="Gene3D" id="1.10.340.30">
    <property type="entry name" value="Hypothetical protein, domain 2"/>
    <property type="match status" value="1"/>
</dbReference>
<keyword evidence="7" id="KW-0411">Iron-sulfur</keyword>
<gene>
    <name evidence="11" type="primary">nth</name>
    <name evidence="11" type="ORF">McpCs1_09160</name>
</gene>
<dbReference type="InterPro" id="IPR003265">
    <property type="entry name" value="HhH-GPD_domain"/>
</dbReference>
<evidence type="ECO:0000256" key="1">
    <source>
        <dbReference type="ARBA" id="ARBA00001966"/>
    </source>
</evidence>
<protein>
    <submittedName>
        <fullName evidence="11">Endonuclease III</fullName>
        <ecNumber evidence="11">4.2.99.18</ecNumber>
    </submittedName>
</protein>
<evidence type="ECO:0000313" key="12">
    <source>
        <dbReference type="Proteomes" id="UP001283212"/>
    </source>
</evidence>
<keyword evidence="11" id="KW-0456">Lyase</keyword>
<name>A0AAE4SC88_9EURY</name>
<evidence type="ECO:0000256" key="5">
    <source>
        <dbReference type="ARBA" id="ARBA00022801"/>
    </source>
</evidence>
<dbReference type="CDD" id="cd00056">
    <property type="entry name" value="ENDO3c"/>
    <property type="match status" value="1"/>
</dbReference>
<evidence type="ECO:0000256" key="8">
    <source>
        <dbReference type="ARBA" id="ARBA00023204"/>
    </source>
</evidence>
<dbReference type="InterPro" id="IPR044298">
    <property type="entry name" value="MIG/MutY"/>
</dbReference>
<keyword evidence="8" id="KW-0234">DNA repair</keyword>